<keyword evidence="8" id="KW-0769">Symport</keyword>
<evidence type="ECO:0000256" key="3">
    <source>
        <dbReference type="ARBA" id="ARBA00022692"/>
    </source>
</evidence>
<dbReference type="GO" id="GO:0006865">
    <property type="term" value="P:amino acid transport"/>
    <property type="evidence" value="ECO:0000318"/>
    <property type="project" value="GO_Central"/>
</dbReference>
<feature type="transmembrane region" description="Helical" evidence="9">
    <location>
        <begin position="193"/>
        <end position="214"/>
    </location>
</feature>
<dbReference type="OMA" id="NWPLILC"/>
<comment type="similarity">
    <text evidence="8">Belongs to the sodium:neurotransmitter symporter (SNF) (TC 2.A.22) family.</text>
</comment>
<dbReference type="GO" id="GO:0035725">
    <property type="term" value="P:sodium ion transmembrane transport"/>
    <property type="evidence" value="ECO:0000318"/>
    <property type="project" value="GO_Central"/>
</dbReference>
<reference evidence="10" key="4">
    <citation type="submission" date="2025-09" db="UniProtKB">
        <authorList>
            <consortium name="Ensembl"/>
        </authorList>
    </citation>
    <scope>IDENTIFICATION</scope>
</reference>
<dbReference type="EMBL" id="EAAA01002692">
    <property type="status" value="NOT_ANNOTATED_CDS"/>
    <property type="molecule type" value="Genomic_DNA"/>
</dbReference>
<keyword evidence="5 9" id="KW-0472">Membrane</keyword>
<keyword evidence="6" id="KW-0479">Metal-binding</keyword>
<evidence type="ECO:0000256" key="2">
    <source>
        <dbReference type="ARBA" id="ARBA00022448"/>
    </source>
</evidence>
<dbReference type="PROSITE" id="PS50267">
    <property type="entry name" value="NA_NEUROTRAN_SYMP_3"/>
    <property type="match status" value="1"/>
</dbReference>
<dbReference type="AlphaFoldDB" id="F6VKE2"/>
<evidence type="ECO:0000256" key="8">
    <source>
        <dbReference type="RuleBase" id="RU003732"/>
    </source>
</evidence>
<accession>F6VKE2</accession>
<dbReference type="Ensembl" id="ENSCINT00000014831.3">
    <property type="protein sequence ID" value="ENSCINP00000014831.3"/>
    <property type="gene ID" value="ENSCING00000007229.3"/>
</dbReference>
<feature type="transmembrane region" description="Helical" evidence="9">
    <location>
        <begin position="273"/>
        <end position="290"/>
    </location>
</feature>
<feature type="transmembrane region" description="Helical" evidence="9">
    <location>
        <begin position="21"/>
        <end position="40"/>
    </location>
</feature>
<keyword evidence="7" id="KW-1015">Disulfide bond</keyword>
<feature type="transmembrane region" description="Helical" evidence="9">
    <location>
        <begin position="436"/>
        <end position="460"/>
    </location>
</feature>
<evidence type="ECO:0000313" key="11">
    <source>
        <dbReference type="Proteomes" id="UP000008144"/>
    </source>
</evidence>
<keyword evidence="2 8" id="KW-0813">Transport</keyword>
<feature type="transmembrane region" description="Helical" evidence="9">
    <location>
        <begin position="302"/>
        <end position="323"/>
    </location>
</feature>
<sequence>MSEKKTDSGETKRETWGGKQEFILALIGYSVGLGNVWRFPYLCYDNGGGAFLIPYAIFVVLAGIPLFFLEISLGQYTQQSCVKVWSKLVPAMKGIGYGSAVVNFMCAIYFVLVMSWSVLYFVHSCIPGPLPWTSCGNWWNSEHCVLNANYKALHTTPNKTNNTTIYSPENEFWNNYVLRKSDGIENIGSLENWPLILCFFGSWVVIYLCVFKGARTSGKVVYVTAILPYVMLLILLIRGLTLEGASTGIMFFLRPDFSKLLSSQVWMQAGGQIFYSYGICFTVLYAFGSYNPYNNNCYKQSVILASTCSLTSIFASFVVFSIIGHMSFVQGKDIDAVATSGPGLVFLVYPVGLSLLPAPNLWSVLFFATLFMVGIDTQFAGVESCVTIFLDLWPNVGKGKYGRELVSAMVCLLFIVLGLPLLTNGGIYIFELFNMYAVSGIALLWLAFFQSITIGWIYGVDNYYENVKSMIGYYPSPYFKLCYKFFAPGISLFIFIFYCVKYAPLTLGQYVFPGWANAVGWFLSLTSMLCVPGFFIAEICKSKGSVYQRIRKALNPVVINEKTSRD</sequence>
<dbReference type="GeneTree" id="ENSGT00940000165957"/>
<evidence type="ECO:0000256" key="9">
    <source>
        <dbReference type="SAM" id="Phobius"/>
    </source>
</evidence>
<feature type="binding site" evidence="6">
    <location>
        <position position="35"/>
    </location>
    <ligand>
        <name>Na(+)</name>
        <dbReference type="ChEBI" id="CHEBI:29101"/>
        <label>1</label>
    </ligand>
</feature>
<proteinExistence type="inferred from homology"/>
<evidence type="ECO:0000256" key="4">
    <source>
        <dbReference type="ARBA" id="ARBA00022989"/>
    </source>
</evidence>
<dbReference type="CDD" id="cd11496">
    <property type="entry name" value="SLC6sbd-TauT-like"/>
    <property type="match status" value="1"/>
</dbReference>
<feature type="transmembrane region" description="Helical" evidence="9">
    <location>
        <begin position="94"/>
        <end position="122"/>
    </location>
</feature>
<dbReference type="Proteomes" id="UP000008144">
    <property type="component" value="Chromosome 8"/>
</dbReference>
<feature type="transmembrane region" description="Helical" evidence="9">
    <location>
        <begin position="52"/>
        <end position="73"/>
    </location>
</feature>
<keyword evidence="4 9" id="KW-1133">Transmembrane helix</keyword>
<dbReference type="Pfam" id="PF00209">
    <property type="entry name" value="SNF"/>
    <property type="match status" value="1"/>
</dbReference>
<dbReference type="PRINTS" id="PR00176">
    <property type="entry name" value="NANEUSMPORT"/>
</dbReference>
<evidence type="ECO:0000313" key="10">
    <source>
        <dbReference type="Ensembl" id="ENSCINP00000014831.3"/>
    </source>
</evidence>
<protein>
    <recommendedName>
        <fullName evidence="8">Transporter</fullName>
    </recommendedName>
</protein>
<feature type="binding site" evidence="6">
    <location>
        <position position="276"/>
    </location>
    <ligand>
        <name>Na(+)</name>
        <dbReference type="ChEBI" id="CHEBI:29101"/>
        <label>1</label>
    </ligand>
</feature>
<feature type="binding site" evidence="6">
    <location>
        <position position="28"/>
    </location>
    <ligand>
        <name>Na(+)</name>
        <dbReference type="ChEBI" id="CHEBI:29101"/>
        <label>1</label>
    </ligand>
</feature>
<evidence type="ECO:0000256" key="7">
    <source>
        <dbReference type="PIRSR" id="PIRSR600175-2"/>
    </source>
</evidence>
<keyword evidence="6" id="KW-0915">Sodium</keyword>
<dbReference type="GO" id="GO:0046872">
    <property type="term" value="F:metal ion binding"/>
    <property type="evidence" value="ECO:0007669"/>
    <property type="project" value="UniProtKB-KW"/>
</dbReference>
<reference evidence="10" key="2">
    <citation type="journal article" date="2008" name="Genome Biol.">
        <title>Improved genome assembly and evidence-based global gene model set for the chordate Ciona intestinalis: new insight into intron and operon populations.</title>
        <authorList>
            <person name="Satou Y."/>
            <person name="Mineta K."/>
            <person name="Ogasawara M."/>
            <person name="Sasakura Y."/>
            <person name="Shoguchi E."/>
            <person name="Ueno K."/>
            <person name="Yamada L."/>
            <person name="Matsumoto J."/>
            <person name="Wasserscheid J."/>
            <person name="Dewar K."/>
            <person name="Wiley G.B."/>
            <person name="Macmil S.L."/>
            <person name="Roe B.A."/>
            <person name="Zeller R.W."/>
            <person name="Hastings K.E."/>
            <person name="Lemaire P."/>
            <person name="Lindquist E."/>
            <person name="Endo T."/>
            <person name="Hotta K."/>
            <person name="Inaba K."/>
        </authorList>
    </citation>
    <scope>NUCLEOTIDE SEQUENCE [LARGE SCALE GENOMIC DNA]</scope>
    <source>
        <strain evidence="10">wild type</strain>
    </source>
</reference>
<comment type="subcellular location">
    <subcellularLocation>
        <location evidence="1">Membrane</location>
        <topology evidence="1">Multi-pass membrane protein</topology>
    </subcellularLocation>
</comment>
<evidence type="ECO:0000256" key="1">
    <source>
        <dbReference type="ARBA" id="ARBA00004141"/>
    </source>
</evidence>
<organism evidence="10 11">
    <name type="scientific">Ciona intestinalis</name>
    <name type="common">Transparent sea squirt</name>
    <name type="synonym">Ascidia intestinalis</name>
    <dbReference type="NCBI Taxonomy" id="7719"/>
    <lineage>
        <taxon>Eukaryota</taxon>
        <taxon>Metazoa</taxon>
        <taxon>Chordata</taxon>
        <taxon>Tunicata</taxon>
        <taxon>Ascidiacea</taxon>
        <taxon>Phlebobranchia</taxon>
        <taxon>Cionidae</taxon>
        <taxon>Ciona</taxon>
    </lineage>
</organism>
<name>F6VKE2_CIOIN</name>
<feature type="transmembrane region" description="Helical" evidence="9">
    <location>
        <begin position="518"/>
        <end position="540"/>
    </location>
</feature>
<dbReference type="PANTHER" id="PTHR11616">
    <property type="entry name" value="SODIUM/CHLORIDE DEPENDENT TRANSPORTER"/>
    <property type="match status" value="1"/>
</dbReference>
<dbReference type="PANTHER" id="PTHR11616:SF309">
    <property type="entry name" value="TRANSPORTER"/>
    <property type="match status" value="1"/>
</dbReference>
<dbReference type="GO" id="GO:0005886">
    <property type="term" value="C:plasma membrane"/>
    <property type="evidence" value="ECO:0000318"/>
    <property type="project" value="GO_Central"/>
</dbReference>
<feature type="transmembrane region" description="Helical" evidence="9">
    <location>
        <begin position="226"/>
        <end position="253"/>
    </location>
</feature>
<feature type="disulfide bond" evidence="7">
    <location>
        <begin position="135"/>
        <end position="144"/>
    </location>
</feature>
<feature type="transmembrane region" description="Helical" evidence="9">
    <location>
        <begin position="405"/>
        <end position="430"/>
    </location>
</feature>
<reference evidence="10" key="3">
    <citation type="submission" date="2025-08" db="UniProtKB">
        <authorList>
            <consortium name="Ensembl"/>
        </authorList>
    </citation>
    <scope>IDENTIFICATION</scope>
</reference>
<dbReference type="GO" id="GO:0015293">
    <property type="term" value="F:symporter activity"/>
    <property type="evidence" value="ECO:0007669"/>
    <property type="project" value="UniProtKB-KW"/>
</dbReference>
<dbReference type="PROSITE" id="PS00610">
    <property type="entry name" value="NA_NEUROTRAN_SYMP_1"/>
    <property type="match status" value="1"/>
</dbReference>
<dbReference type="InterPro" id="IPR037272">
    <property type="entry name" value="SNS_sf"/>
</dbReference>
<dbReference type="SUPFAM" id="SSF161070">
    <property type="entry name" value="SNF-like"/>
    <property type="match status" value="1"/>
</dbReference>
<keyword evidence="3 8" id="KW-0812">Transmembrane</keyword>
<feature type="binding site" evidence="6">
    <location>
        <position position="376"/>
    </location>
    <ligand>
        <name>Na(+)</name>
        <dbReference type="ChEBI" id="CHEBI:29101"/>
        <label>1</label>
    </ligand>
</feature>
<evidence type="ECO:0000256" key="6">
    <source>
        <dbReference type="PIRSR" id="PIRSR600175-1"/>
    </source>
</evidence>
<dbReference type="InterPro" id="IPR000175">
    <property type="entry name" value="Na/ntran_symport"/>
</dbReference>
<evidence type="ECO:0000256" key="5">
    <source>
        <dbReference type="ARBA" id="ARBA00023136"/>
    </source>
</evidence>
<keyword evidence="11" id="KW-1185">Reference proteome</keyword>
<feature type="binding site" evidence="6">
    <location>
        <position position="31"/>
    </location>
    <ligand>
        <name>Na(+)</name>
        <dbReference type="ChEBI" id="CHEBI:29101"/>
        <label>1</label>
    </ligand>
</feature>
<reference evidence="11" key="1">
    <citation type="journal article" date="2002" name="Science">
        <title>The draft genome of Ciona intestinalis: insights into chordate and vertebrate origins.</title>
        <authorList>
            <person name="Dehal P."/>
            <person name="Satou Y."/>
            <person name="Campbell R.K."/>
            <person name="Chapman J."/>
            <person name="Degnan B."/>
            <person name="De Tomaso A."/>
            <person name="Davidson B."/>
            <person name="Di Gregorio A."/>
            <person name="Gelpke M."/>
            <person name="Goodstein D.M."/>
            <person name="Harafuji N."/>
            <person name="Hastings K.E."/>
            <person name="Ho I."/>
            <person name="Hotta K."/>
            <person name="Huang W."/>
            <person name="Kawashima T."/>
            <person name="Lemaire P."/>
            <person name="Martinez D."/>
            <person name="Meinertzhagen I.A."/>
            <person name="Necula S."/>
            <person name="Nonaka M."/>
            <person name="Putnam N."/>
            <person name="Rash S."/>
            <person name="Saiga H."/>
            <person name="Satake M."/>
            <person name="Terry A."/>
            <person name="Yamada L."/>
            <person name="Wang H.G."/>
            <person name="Awazu S."/>
            <person name="Azumi K."/>
            <person name="Boore J."/>
            <person name="Branno M."/>
            <person name="Chin-Bow S."/>
            <person name="DeSantis R."/>
            <person name="Doyle S."/>
            <person name="Francino P."/>
            <person name="Keys D.N."/>
            <person name="Haga S."/>
            <person name="Hayashi H."/>
            <person name="Hino K."/>
            <person name="Imai K.S."/>
            <person name="Inaba K."/>
            <person name="Kano S."/>
            <person name="Kobayashi K."/>
            <person name="Kobayashi M."/>
            <person name="Lee B.I."/>
            <person name="Makabe K.W."/>
            <person name="Manohar C."/>
            <person name="Matassi G."/>
            <person name="Medina M."/>
            <person name="Mochizuki Y."/>
            <person name="Mount S."/>
            <person name="Morishita T."/>
            <person name="Miura S."/>
            <person name="Nakayama A."/>
            <person name="Nishizaka S."/>
            <person name="Nomoto H."/>
            <person name="Ohta F."/>
            <person name="Oishi K."/>
            <person name="Rigoutsos I."/>
            <person name="Sano M."/>
            <person name="Sasaki A."/>
            <person name="Sasakura Y."/>
            <person name="Shoguchi E."/>
            <person name="Shin-i T."/>
            <person name="Spagnuolo A."/>
            <person name="Stainier D."/>
            <person name="Suzuki M.M."/>
            <person name="Tassy O."/>
            <person name="Takatori N."/>
            <person name="Tokuoka M."/>
            <person name="Yagi K."/>
            <person name="Yoshizaki F."/>
            <person name="Wada S."/>
            <person name="Zhang C."/>
            <person name="Hyatt P.D."/>
            <person name="Larimer F."/>
            <person name="Detter C."/>
            <person name="Doggett N."/>
            <person name="Glavina T."/>
            <person name="Hawkins T."/>
            <person name="Richardson P."/>
            <person name="Lucas S."/>
            <person name="Kohara Y."/>
            <person name="Levine M."/>
            <person name="Satoh N."/>
            <person name="Rokhsar D.S."/>
        </authorList>
    </citation>
    <scope>NUCLEOTIDE SEQUENCE [LARGE SCALE GENOMIC DNA]</scope>
</reference>
<dbReference type="InParanoid" id="F6VKE2"/>
<dbReference type="HOGENOM" id="CLU_006855_9_5_1"/>
<feature type="transmembrane region" description="Helical" evidence="9">
    <location>
        <begin position="481"/>
        <end position="498"/>
    </location>
</feature>